<feature type="domain" description="C3H1-type" evidence="6">
    <location>
        <begin position="332"/>
        <end position="354"/>
    </location>
</feature>
<proteinExistence type="predicted"/>
<accession>A0A0G4HXA0</accession>
<feature type="domain" description="C3H1-type" evidence="6">
    <location>
        <begin position="371"/>
        <end position="398"/>
    </location>
</feature>
<dbReference type="AlphaFoldDB" id="A0A0G4HXA0"/>
<dbReference type="Gene3D" id="4.10.1000.10">
    <property type="entry name" value="Zinc finger, CCCH-type"/>
    <property type="match status" value="2"/>
</dbReference>
<keyword evidence="3 4" id="KW-0862">Zinc</keyword>
<feature type="compositionally biased region" description="Basic and acidic residues" evidence="5">
    <location>
        <begin position="63"/>
        <end position="73"/>
    </location>
</feature>
<feature type="region of interest" description="Disordered" evidence="5">
    <location>
        <begin position="479"/>
        <end position="549"/>
    </location>
</feature>
<evidence type="ECO:0000256" key="3">
    <source>
        <dbReference type="ARBA" id="ARBA00022833"/>
    </source>
</evidence>
<feature type="region of interest" description="Disordered" evidence="5">
    <location>
        <begin position="427"/>
        <end position="453"/>
    </location>
</feature>
<feature type="zinc finger region" description="C3H1-type" evidence="4">
    <location>
        <begin position="371"/>
        <end position="398"/>
    </location>
</feature>
<organism evidence="7">
    <name type="scientific">Chromera velia CCMP2878</name>
    <dbReference type="NCBI Taxonomy" id="1169474"/>
    <lineage>
        <taxon>Eukaryota</taxon>
        <taxon>Sar</taxon>
        <taxon>Alveolata</taxon>
        <taxon>Colpodellida</taxon>
        <taxon>Chromeraceae</taxon>
        <taxon>Chromera</taxon>
    </lineage>
</organism>
<protein>
    <recommendedName>
        <fullName evidence="6">C3H1-type domain-containing protein</fullName>
    </recommendedName>
</protein>
<feature type="compositionally biased region" description="Low complexity" evidence="5">
    <location>
        <begin position="525"/>
        <end position="546"/>
    </location>
</feature>
<feature type="zinc finger region" description="C3H1-type" evidence="4">
    <location>
        <begin position="406"/>
        <end position="433"/>
    </location>
</feature>
<evidence type="ECO:0000256" key="2">
    <source>
        <dbReference type="ARBA" id="ARBA00022771"/>
    </source>
</evidence>
<feature type="compositionally biased region" description="Polar residues" evidence="5">
    <location>
        <begin position="479"/>
        <end position="493"/>
    </location>
</feature>
<dbReference type="VEuPathDB" id="CryptoDB:Cvel_9229"/>
<dbReference type="Gene3D" id="3.30.1370.210">
    <property type="match status" value="1"/>
</dbReference>
<feature type="region of interest" description="Disordered" evidence="5">
    <location>
        <begin position="301"/>
        <end position="324"/>
    </location>
</feature>
<dbReference type="GO" id="GO:0008270">
    <property type="term" value="F:zinc ion binding"/>
    <property type="evidence" value="ECO:0007669"/>
    <property type="project" value="UniProtKB-KW"/>
</dbReference>
<gene>
    <name evidence="7" type="ORF">Cvel_9229</name>
</gene>
<feature type="compositionally biased region" description="Basic and acidic residues" evidence="5">
    <location>
        <begin position="19"/>
        <end position="46"/>
    </location>
</feature>
<dbReference type="InterPro" id="IPR041367">
    <property type="entry name" value="Znf-CCCH_4"/>
</dbReference>
<dbReference type="InterPro" id="IPR000571">
    <property type="entry name" value="Znf_CCCH"/>
</dbReference>
<evidence type="ECO:0000313" key="7">
    <source>
        <dbReference type="EMBL" id="CEM49119.1"/>
    </source>
</evidence>
<feature type="region of interest" description="Disordered" evidence="5">
    <location>
        <begin position="1"/>
        <end position="104"/>
    </location>
</feature>
<evidence type="ECO:0000256" key="1">
    <source>
        <dbReference type="ARBA" id="ARBA00022723"/>
    </source>
</evidence>
<evidence type="ECO:0000259" key="6">
    <source>
        <dbReference type="PROSITE" id="PS50103"/>
    </source>
</evidence>
<sequence length="625" mass="66147">MWYFETTYGETEEVGQTEPGREQTVQRDESRKARETSPKEKVHVDITADVASHTPLTPSLTKGETKDRSDKDAQSPSLFPQSAVSSTGTPMQPSQSAALTQKKTRKIRNCPLVFKKTEPPQTLGSGSVWQIATDPDFMTIKTKPRRVTSSGGLASSASGSGEVSACQTESAVVSVSAPPPPIPLREAVSVETETDKDPFHPQLVGPSADPQRRPRKAVSSRFLSNLSTSASTPAVSPRAKLVPFNRNCFSEPSRACVPDDLSKPGCGCRTLTDCSPDKWVQARCALTPLCSMRTEKEEVRDLEDPSGTFGKEGEEAEEHKEKGGEGGDKLHVCRFWTVGKCKRGNKCPFSHPDGITPLAGCLSGPTHNRHFKTSMCPMLKNGKCSRSAAECKYAHSLAELRSTADLHKTVMCSFWLSGHCKAGSNCRHAHGDRELRKPGGSSEGSQTDQPEAAPSALVFGRTASEEVYVDQQVQMQMQKATSPPLSLSVSQGGASRHLSPPLTETFPPARASSSHQLFPSLLNPSGSSSSSSAGAVGPSSAGSSSGSAGGGVTGTGAGAGLSLPSNLPLGPYVGPAASATAGPAGIFSVPQCQMVWVETPVGLQPVPLWFLSFMQRQGEEQGRGA</sequence>
<evidence type="ECO:0000256" key="4">
    <source>
        <dbReference type="PROSITE-ProRule" id="PRU00723"/>
    </source>
</evidence>
<dbReference type="InterPro" id="IPR036855">
    <property type="entry name" value="Znf_CCCH_sf"/>
</dbReference>
<reference evidence="7" key="1">
    <citation type="submission" date="2014-11" db="EMBL/GenBank/DDBJ databases">
        <authorList>
            <person name="Otto D Thomas"/>
            <person name="Naeem Raeece"/>
        </authorList>
    </citation>
    <scope>NUCLEOTIDE SEQUENCE</scope>
</reference>
<dbReference type="EMBL" id="CDMZ01004236">
    <property type="protein sequence ID" value="CEM49119.1"/>
    <property type="molecule type" value="Genomic_DNA"/>
</dbReference>
<feature type="region of interest" description="Disordered" evidence="5">
    <location>
        <begin position="189"/>
        <end position="236"/>
    </location>
</feature>
<keyword evidence="2 4" id="KW-0863">Zinc-finger</keyword>
<dbReference type="SUPFAM" id="SSF90229">
    <property type="entry name" value="CCCH zinc finger"/>
    <property type="match status" value="2"/>
</dbReference>
<name>A0A0G4HXA0_9ALVE</name>
<feature type="compositionally biased region" description="Polar residues" evidence="5">
    <location>
        <begin position="74"/>
        <end position="101"/>
    </location>
</feature>
<dbReference type="PROSITE" id="PS50103">
    <property type="entry name" value="ZF_C3H1"/>
    <property type="match status" value="3"/>
</dbReference>
<dbReference type="Pfam" id="PF18044">
    <property type="entry name" value="zf-CCCH_4"/>
    <property type="match status" value="1"/>
</dbReference>
<dbReference type="SMART" id="SM00356">
    <property type="entry name" value="ZnF_C3H1"/>
    <property type="match status" value="3"/>
</dbReference>
<feature type="domain" description="C3H1-type" evidence="6">
    <location>
        <begin position="406"/>
        <end position="433"/>
    </location>
</feature>
<feature type="zinc finger region" description="C3H1-type" evidence="4">
    <location>
        <begin position="332"/>
        <end position="354"/>
    </location>
</feature>
<evidence type="ECO:0000256" key="5">
    <source>
        <dbReference type="SAM" id="MobiDB-lite"/>
    </source>
</evidence>
<keyword evidence="1 4" id="KW-0479">Metal-binding</keyword>
<feature type="compositionally biased region" description="Polar residues" evidence="5">
    <location>
        <begin position="221"/>
        <end position="234"/>
    </location>
</feature>
<feature type="compositionally biased region" description="Basic and acidic residues" evidence="5">
    <location>
        <begin position="311"/>
        <end position="324"/>
    </location>
</feature>